<name>A0A955L2M8_9BACT</name>
<reference evidence="1" key="1">
    <citation type="submission" date="2020-04" db="EMBL/GenBank/DDBJ databases">
        <authorList>
            <person name="Zhang T."/>
        </authorList>
    </citation>
    <scope>NUCLEOTIDE SEQUENCE</scope>
    <source>
        <strain evidence="1">HKST-UBA13</strain>
    </source>
</reference>
<dbReference type="AlphaFoldDB" id="A0A955L2M8"/>
<sequence>LFMLKSGDKEEHRMEDHKAPVHVEQKRNANGASEGQLSLISNLMAKKKLDKSEIVRTMIKSFDSKKCSKAIELLNSKASLNQYEFEDGLRGIFNN</sequence>
<dbReference type="EMBL" id="JAGQLJ010000177">
    <property type="protein sequence ID" value="MCA9381752.1"/>
    <property type="molecule type" value="Genomic_DNA"/>
</dbReference>
<dbReference type="Proteomes" id="UP000775877">
    <property type="component" value="Unassembled WGS sequence"/>
</dbReference>
<protein>
    <submittedName>
        <fullName evidence="1">Uncharacterized protein</fullName>
    </submittedName>
</protein>
<feature type="non-terminal residue" evidence="1">
    <location>
        <position position="1"/>
    </location>
</feature>
<comment type="caution">
    <text evidence="1">The sequence shown here is derived from an EMBL/GenBank/DDBJ whole genome shotgun (WGS) entry which is preliminary data.</text>
</comment>
<gene>
    <name evidence="1" type="ORF">KC678_05790</name>
</gene>
<evidence type="ECO:0000313" key="1">
    <source>
        <dbReference type="EMBL" id="MCA9381752.1"/>
    </source>
</evidence>
<accession>A0A955L2M8</accession>
<reference evidence="1" key="2">
    <citation type="journal article" date="2021" name="Microbiome">
        <title>Successional dynamics and alternative stable states in a saline activated sludge microbial community over 9 years.</title>
        <authorList>
            <person name="Wang Y."/>
            <person name="Ye J."/>
            <person name="Ju F."/>
            <person name="Liu L."/>
            <person name="Boyd J.A."/>
            <person name="Deng Y."/>
            <person name="Parks D.H."/>
            <person name="Jiang X."/>
            <person name="Yin X."/>
            <person name="Woodcroft B.J."/>
            <person name="Tyson G.W."/>
            <person name="Hugenholtz P."/>
            <person name="Polz M.F."/>
            <person name="Zhang T."/>
        </authorList>
    </citation>
    <scope>NUCLEOTIDE SEQUENCE</scope>
    <source>
        <strain evidence="1">HKST-UBA13</strain>
    </source>
</reference>
<evidence type="ECO:0000313" key="2">
    <source>
        <dbReference type="Proteomes" id="UP000775877"/>
    </source>
</evidence>
<organism evidence="1 2">
    <name type="scientific">Candidatus Dojkabacteria bacterium</name>
    <dbReference type="NCBI Taxonomy" id="2099670"/>
    <lineage>
        <taxon>Bacteria</taxon>
        <taxon>Candidatus Dojkabacteria</taxon>
    </lineage>
</organism>
<proteinExistence type="predicted"/>